<dbReference type="EC" id="1.1.1.169" evidence="4 11"/>
<keyword evidence="6 11" id="KW-0566">Pantothenate biosynthesis</keyword>
<evidence type="ECO:0000313" key="14">
    <source>
        <dbReference type="EMBL" id="MBD8015924.1"/>
    </source>
</evidence>
<feature type="domain" description="Ketopantoate reductase C-terminal" evidence="13">
    <location>
        <begin position="179"/>
        <end position="304"/>
    </location>
</feature>
<keyword evidence="15" id="KW-1185">Reference proteome</keyword>
<dbReference type="Gene3D" id="1.10.1040.10">
    <property type="entry name" value="N-(1-d-carboxylethyl)-l-norvaline Dehydrogenase, domain 2"/>
    <property type="match status" value="1"/>
</dbReference>
<comment type="pathway">
    <text evidence="2 11">Cofactor biosynthesis; (R)-pantothenate biosynthesis; (R)-pantoate from 3-methyl-2-oxobutanoate: step 2/2.</text>
</comment>
<comment type="caution">
    <text evidence="14">The sequence shown here is derived from an EMBL/GenBank/DDBJ whole genome shotgun (WGS) entry which is preliminary data.</text>
</comment>
<name>A0ABR8WFY0_9BACL</name>
<keyword evidence="8 11" id="KW-0560">Oxidoreductase</keyword>
<comment type="catalytic activity">
    <reaction evidence="10 11">
        <text>(R)-pantoate + NADP(+) = 2-dehydropantoate + NADPH + H(+)</text>
        <dbReference type="Rhea" id="RHEA:16233"/>
        <dbReference type="ChEBI" id="CHEBI:11561"/>
        <dbReference type="ChEBI" id="CHEBI:15378"/>
        <dbReference type="ChEBI" id="CHEBI:15980"/>
        <dbReference type="ChEBI" id="CHEBI:57783"/>
        <dbReference type="ChEBI" id="CHEBI:58349"/>
        <dbReference type="EC" id="1.1.1.169"/>
    </reaction>
</comment>
<evidence type="ECO:0000256" key="4">
    <source>
        <dbReference type="ARBA" id="ARBA00013014"/>
    </source>
</evidence>
<comment type="similarity">
    <text evidence="3 11">Belongs to the ketopantoate reductase family.</text>
</comment>
<protein>
    <recommendedName>
        <fullName evidence="5 11">2-dehydropantoate 2-reductase</fullName>
        <ecNumber evidence="4 11">1.1.1.169</ecNumber>
    </recommendedName>
    <alternativeName>
        <fullName evidence="9 11">Ketopantoate reductase</fullName>
    </alternativeName>
</protein>
<proteinExistence type="inferred from homology"/>
<gene>
    <name evidence="14" type="ORF">H9630_13930</name>
</gene>
<evidence type="ECO:0000256" key="6">
    <source>
        <dbReference type="ARBA" id="ARBA00022655"/>
    </source>
</evidence>
<dbReference type="InterPro" id="IPR050838">
    <property type="entry name" value="Ketopantoate_reductase"/>
</dbReference>
<dbReference type="PANTHER" id="PTHR43765:SF2">
    <property type="entry name" value="2-DEHYDROPANTOATE 2-REDUCTASE"/>
    <property type="match status" value="1"/>
</dbReference>
<evidence type="ECO:0000313" key="15">
    <source>
        <dbReference type="Proteomes" id="UP000658980"/>
    </source>
</evidence>
<evidence type="ECO:0000256" key="9">
    <source>
        <dbReference type="ARBA" id="ARBA00032024"/>
    </source>
</evidence>
<dbReference type="Proteomes" id="UP000658980">
    <property type="component" value="Unassembled WGS sequence"/>
</dbReference>
<dbReference type="RefSeq" id="WP_191716105.1">
    <property type="nucleotide sequence ID" value="NZ_JACSPU010000005.1"/>
</dbReference>
<dbReference type="EMBL" id="JACSPU010000005">
    <property type="protein sequence ID" value="MBD8015924.1"/>
    <property type="molecule type" value="Genomic_DNA"/>
</dbReference>
<dbReference type="PANTHER" id="PTHR43765">
    <property type="entry name" value="2-DEHYDROPANTOATE 2-REDUCTASE-RELATED"/>
    <property type="match status" value="1"/>
</dbReference>
<dbReference type="Gene3D" id="3.40.50.720">
    <property type="entry name" value="NAD(P)-binding Rossmann-like Domain"/>
    <property type="match status" value="1"/>
</dbReference>
<accession>A0ABR8WFY0</accession>
<evidence type="ECO:0000256" key="2">
    <source>
        <dbReference type="ARBA" id="ARBA00004994"/>
    </source>
</evidence>
<dbReference type="InterPro" id="IPR013332">
    <property type="entry name" value="KPR_N"/>
</dbReference>
<evidence type="ECO:0000256" key="11">
    <source>
        <dbReference type="RuleBase" id="RU362068"/>
    </source>
</evidence>
<dbReference type="InterPro" id="IPR008927">
    <property type="entry name" value="6-PGluconate_DH-like_C_sf"/>
</dbReference>
<dbReference type="InterPro" id="IPR003710">
    <property type="entry name" value="ApbA"/>
</dbReference>
<dbReference type="InterPro" id="IPR013328">
    <property type="entry name" value="6PGD_dom2"/>
</dbReference>
<dbReference type="Pfam" id="PF02558">
    <property type="entry name" value="ApbA"/>
    <property type="match status" value="1"/>
</dbReference>
<sequence>MKILVIGAGAMGCLFAGRLKAQQADVLLYNRYNPHIEQINQSGLVIVERDDKETTIPLKVVQAVSKEDGYDVVLVLVKAHANKAVLEPMRDSFSPDALLITMQNGLGNLETIKEFFPKNPSAAGTMGCGASVESEGRILHRGWGKNYIGPVEEAAAQEKLLDFIALLNRSGLQTDLADDVQTVIWNKLFVNLAYNSLTALTRLRNGDILNTDEGQDLLRNVVREAAQVAERIGVAVDAEQIIANCLRMGREDIGANKSSMLMDVMHKRKTEIDAINGAVAKLGKRHGVETPYNDLITGIIKVIEANYDLQVD</sequence>
<evidence type="ECO:0000256" key="10">
    <source>
        <dbReference type="ARBA" id="ARBA00048793"/>
    </source>
</evidence>
<evidence type="ECO:0000256" key="3">
    <source>
        <dbReference type="ARBA" id="ARBA00007870"/>
    </source>
</evidence>
<dbReference type="InterPro" id="IPR013752">
    <property type="entry name" value="KPA_reductase"/>
</dbReference>
<organism evidence="14 15">
    <name type="scientific">Planococcus wigleyi</name>
    <dbReference type="NCBI Taxonomy" id="2762216"/>
    <lineage>
        <taxon>Bacteria</taxon>
        <taxon>Bacillati</taxon>
        <taxon>Bacillota</taxon>
        <taxon>Bacilli</taxon>
        <taxon>Bacillales</taxon>
        <taxon>Caryophanaceae</taxon>
        <taxon>Planococcus</taxon>
    </lineage>
</organism>
<dbReference type="Pfam" id="PF08546">
    <property type="entry name" value="ApbA_C"/>
    <property type="match status" value="1"/>
</dbReference>
<comment type="function">
    <text evidence="1 11">Catalyzes the NADPH-dependent reduction of ketopantoate into pantoic acid.</text>
</comment>
<feature type="domain" description="Ketopantoate reductase N-terminal" evidence="12">
    <location>
        <begin position="3"/>
        <end position="152"/>
    </location>
</feature>
<keyword evidence="7 11" id="KW-0521">NADP</keyword>
<dbReference type="InterPro" id="IPR036291">
    <property type="entry name" value="NAD(P)-bd_dom_sf"/>
</dbReference>
<evidence type="ECO:0000256" key="1">
    <source>
        <dbReference type="ARBA" id="ARBA00002919"/>
    </source>
</evidence>
<evidence type="ECO:0000256" key="7">
    <source>
        <dbReference type="ARBA" id="ARBA00022857"/>
    </source>
</evidence>
<reference evidence="14 15" key="1">
    <citation type="submission" date="2020-08" db="EMBL/GenBank/DDBJ databases">
        <title>A Genomic Blueprint of the Chicken Gut Microbiome.</title>
        <authorList>
            <person name="Gilroy R."/>
            <person name="Ravi A."/>
            <person name="Getino M."/>
            <person name="Pursley I."/>
            <person name="Horton D.L."/>
            <person name="Alikhan N.-F."/>
            <person name="Baker D."/>
            <person name="Gharbi K."/>
            <person name="Hall N."/>
            <person name="Watson M."/>
            <person name="Adriaenssens E.M."/>
            <person name="Foster-Nyarko E."/>
            <person name="Jarju S."/>
            <person name="Secka A."/>
            <person name="Antonio M."/>
            <person name="Oren A."/>
            <person name="Chaudhuri R."/>
            <person name="La Ragione R.M."/>
            <person name="Hildebrand F."/>
            <person name="Pallen M.J."/>
        </authorList>
    </citation>
    <scope>NUCLEOTIDE SEQUENCE [LARGE SCALE GENOMIC DNA]</scope>
    <source>
        <strain evidence="14 15">Sa1BUA13</strain>
    </source>
</reference>
<dbReference type="SUPFAM" id="SSF48179">
    <property type="entry name" value="6-phosphogluconate dehydrogenase C-terminal domain-like"/>
    <property type="match status" value="1"/>
</dbReference>
<evidence type="ECO:0000259" key="13">
    <source>
        <dbReference type="Pfam" id="PF08546"/>
    </source>
</evidence>
<dbReference type="NCBIfam" id="TIGR00745">
    <property type="entry name" value="apbA_panE"/>
    <property type="match status" value="1"/>
</dbReference>
<evidence type="ECO:0000259" key="12">
    <source>
        <dbReference type="Pfam" id="PF02558"/>
    </source>
</evidence>
<dbReference type="SUPFAM" id="SSF51735">
    <property type="entry name" value="NAD(P)-binding Rossmann-fold domains"/>
    <property type="match status" value="1"/>
</dbReference>
<evidence type="ECO:0000256" key="5">
    <source>
        <dbReference type="ARBA" id="ARBA00019465"/>
    </source>
</evidence>
<evidence type="ECO:0000256" key="8">
    <source>
        <dbReference type="ARBA" id="ARBA00023002"/>
    </source>
</evidence>